<feature type="compositionally biased region" description="Polar residues" evidence="3">
    <location>
        <begin position="257"/>
        <end position="266"/>
    </location>
</feature>
<dbReference type="GO" id="GO:0005634">
    <property type="term" value="C:nucleus"/>
    <property type="evidence" value="ECO:0007669"/>
    <property type="project" value="UniProtKB-SubCell"/>
</dbReference>
<protein>
    <submittedName>
        <fullName evidence="4">Uncharacterized protein</fullName>
    </submittedName>
</protein>
<keyword evidence="5" id="KW-1185">Reference proteome</keyword>
<organism evidence="4 5">
    <name type="scientific">Canna indica</name>
    <name type="common">Indian-shot</name>
    <dbReference type="NCBI Taxonomy" id="4628"/>
    <lineage>
        <taxon>Eukaryota</taxon>
        <taxon>Viridiplantae</taxon>
        <taxon>Streptophyta</taxon>
        <taxon>Embryophyta</taxon>
        <taxon>Tracheophyta</taxon>
        <taxon>Spermatophyta</taxon>
        <taxon>Magnoliopsida</taxon>
        <taxon>Liliopsida</taxon>
        <taxon>Zingiberales</taxon>
        <taxon>Cannaceae</taxon>
        <taxon>Canna</taxon>
    </lineage>
</organism>
<comment type="subcellular location">
    <subcellularLocation>
        <location evidence="1">Nucleus</location>
    </subcellularLocation>
</comment>
<dbReference type="Proteomes" id="UP001327560">
    <property type="component" value="Chromosome 3"/>
</dbReference>
<feature type="region of interest" description="Disordered" evidence="3">
    <location>
        <begin position="250"/>
        <end position="285"/>
    </location>
</feature>
<feature type="compositionally biased region" description="Low complexity" evidence="3">
    <location>
        <begin position="180"/>
        <end position="192"/>
    </location>
</feature>
<proteinExistence type="predicted"/>
<dbReference type="InterPro" id="IPR051992">
    <property type="entry name" value="OxStress_Response_Reg"/>
</dbReference>
<name>A0AAQ3QA70_9LILI</name>
<sequence length="311" mass="34091">MESSRPVQRKVVEGKRTDCAAKDLSRHVCFDTISANVDDFSLVRVKLQTGAQFKASEKECKSSNGGLIRLAENEEVIGEEDMRDILICKRPVNVVFGDGRWEMGDGRWEELMIPTRFDKALGLGTIALIAINLVNSNMGEGPKGMIHGFSSPAMEDDDELCDSSSLYGDSDAELEDDETSSSSQSSSSHLGSNGSFDLSLLMAELPIKRGLSKYFEGKSQSFRSLSDVRCVEDLAKEENPIKKRKKTCGGFEGHGATQRQDCNTPITHGRTISKKASRGSSCASNSLTRRNRSCLLLSSKLQALPLPKNQR</sequence>
<dbReference type="AlphaFoldDB" id="A0AAQ3QA70"/>
<dbReference type="PANTHER" id="PTHR33172:SF29">
    <property type="entry name" value="OS06G0559400 PROTEIN"/>
    <property type="match status" value="1"/>
</dbReference>
<evidence type="ECO:0000313" key="4">
    <source>
        <dbReference type="EMBL" id="WOL02041.1"/>
    </source>
</evidence>
<dbReference type="EMBL" id="CP136892">
    <property type="protein sequence ID" value="WOL02041.1"/>
    <property type="molecule type" value="Genomic_DNA"/>
</dbReference>
<evidence type="ECO:0000256" key="3">
    <source>
        <dbReference type="SAM" id="MobiDB-lite"/>
    </source>
</evidence>
<feature type="compositionally biased region" description="Acidic residues" evidence="3">
    <location>
        <begin position="170"/>
        <end position="179"/>
    </location>
</feature>
<dbReference type="PANTHER" id="PTHR33172">
    <property type="entry name" value="OS08G0516900 PROTEIN"/>
    <property type="match status" value="1"/>
</dbReference>
<evidence type="ECO:0000313" key="5">
    <source>
        <dbReference type="Proteomes" id="UP001327560"/>
    </source>
</evidence>
<reference evidence="4 5" key="1">
    <citation type="submission" date="2023-10" db="EMBL/GenBank/DDBJ databases">
        <title>Chromosome-scale genome assembly provides insights into flower coloration mechanisms of Canna indica.</title>
        <authorList>
            <person name="Li C."/>
        </authorList>
    </citation>
    <scope>NUCLEOTIDE SEQUENCE [LARGE SCALE GENOMIC DNA]</scope>
    <source>
        <tissue evidence="4">Flower</tissue>
    </source>
</reference>
<gene>
    <name evidence="4" type="ORF">Cni_G10760</name>
</gene>
<accession>A0AAQ3QA70</accession>
<evidence type="ECO:0000256" key="1">
    <source>
        <dbReference type="ARBA" id="ARBA00004123"/>
    </source>
</evidence>
<dbReference type="GO" id="GO:0006950">
    <property type="term" value="P:response to stress"/>
    <property type="evidence" value="ECO:0007669"/>
    <property type="project" value="UniProtKB-ARBA"/>
</dbReference>
<feature type="region of interest" description="Disordered" evidence="3">
    <location>
        <begin position="146"/>
        <end position="192"/>
    </location>
</feature>
<keyword evidence="2" id="KW-0539">Nucleus</keyword>
<evidence type="ECO:0000256" key="2">
    <source>
        <dbReference type="ARBA" id="ARBA00023242"/>
    </source>
</evidence>